<evidence type="ECO:0000313" key="4">
    <source>
        <dbReference type="Proteomes" id="UP000830375"/>
    </source>
</evidence>
<proteinExistence type="predicted"/>
<feature type="domain" description="TOG" evidence="2">
    <location>
        <begin position="1"/>
        <end position="163"/>
    </location>
</feature>
<dbReference type="Pfam" id="PF12348">
    <property type="entry name" value="CLASP_N"/>
    <property type="match status" value="1"/>
</dbReference>
<dbReference type="InterPro" id="IPR016024">
    <property type="entry name" value="ARM-type_fold"/>
</dbReference>
<keyword evidence="1" id="KW-0812">Transmembrane</keyword>
<name>A0ABQ8M7U8_LABRO</name>
<dbReference type="InterPro" id="IPR034085">
    <property type="entry name" value="TOG"/>
</dbReference>
<keyword evidence="4" id="KW-1185">Reference proteome</keyword>
<dbReference type="Proteomes" id="UP000830375">
    <property type="component" value="Unassembled WGS sequence"/>
</dbReference>
<dbReference type="InterPro" id="IPR024395">
    <property type="entry name" value="CLASP_N_dom"/>
</dbReference>
<dbReference type="EMBL" id="JACTAM010000011">
    <property type="protein sequence ID" value="KAI2658953.1"/>
    <property type="molecule type" value="Genomic_DNA"/>
</dbReference>
<organism evidence="3 4">
    <name type="scientific">Labeo rohita</name>
    <name type="common">Indian major carp</name>
    <name type="synonym">Cyprinus rohita</name>
    <dbReference type="NCBI Taxonomy" id="84645"/>
    <lineage>
        <taxon>Eukaryota</taxon>
        <taxon>Metazoa</taxon>
        <taxon>Chordata</taxon>
        <taxon>Craniata</taxon>
        <taxon>Vertebrata</taxon>
        <taxon>Euteleostomi</taxon>
        <taxon>Actinopterygii</taxon>
        <taxon>Neopterygii</taxon>
        <taxon>Teleostei</taxon>
        <taxon>Ostariophysi</taxon>
        <taxon>Cypriniformes</taxon>
        <taxon>Cyprinidae</taxon>
        <taxon>Labeoninae</taxon>
        <taxon>Labeonini</taxon>
        <taxon>Labeo</taxon>
    </lineage>
</organism>
<keyword evidence="1" id="KW-0472">Membrane</keyword>
<sequence length="193" mass="22020">MMRVVLDFYFILINIFGVFKVALLGMDIVSALVTRLQDRFKTQIGTVLPSLIDRLGDSKDQVRDQALSLLLKMMDQAANPQYVWDRMLAGFRHKNNRTREAVCFCLISTLNVYVRDGAMNCLVEIYRHVGERVRMDLGKKGLPQSRLNVIFSRFDEVQRSGNMILSSVTRLEKHSRASLLQISVMTAGDGKMM</sequence>
<reference evidence="3 4" key="1">
    <citation type="submission" date="2022-01" db="EMBL/GenBank/DDBJ databases">
        <title>A high-quality chromosome-level genome assembly of rohu carp, Labeo rohita.</title>
        <authorList>
            <person name="Arick M.A. II"/>
            <person name="Hsu C.-Y."/>
            <person name="Magbanua Z."/>
            <person name="Pechanova O."/>
            <person name="Grover C."/>
            <person name="Miller E."/>
            <person name="Thrash A."/>
            <person name="Ezzel L."/>
            <person name="Alam S."/>
            <person name="Benzie J."/>
            <person name="Hamilton M."/>
            <person name="Karsi A."/>
            <person name="Lawrence M.L."/>
            <person name="Peterson D.G."/>
        </authorList>
    </citation>
    <scope>NUCLEOTIDE SEQUENCE [LARGE SCALE GENOMIC DNA]</scope>
    <source>
        <strain evidence="4">BAU-BD-2019</strain>
        <tissue evidence="3">Blood</tissue>
    </source>
</reference>
<dbReference type="SMART" id="SM01349">
    <property type="entry name" value="TOG"/>
    <property type="match status" value="1"/>
</dbReference>
<dbReference type="PANTHER" id="PTHR21567:SF28">
    <property type="entry name" value="CLIP-ASSOCIATING PROTEIN 1"/>
    <property type="match status" value="1"/>
</dbReference>
<gene>
    <name evidence="3" type="ORF">H4Q32_023113</name>
</gene>
<evidence type="ECO:0000313" key="3">
    <source>
        <dbReference type="EMBL" id="KAI2658953.1"/>
    </source>
</evidence>
<protein>
    <submittedName>
        <fullName evidence="3">CLIP-associating protein 1-B</fullName>
    </submittedName>
</protein>
<keyword evidence="1" id="KW-1133">Transmembrane helix</keyword>
<dbReference type="InterPro" id="IPR011989">
    <property type="entry name" value="ARM-like"/>
</dbReference>
<evidence type="ECO:0000256" key="1">
    <source>
        <dbReference type="SAM" id="Phobius"/>
    </source>
</evidence>
<dbReference type="PANTHER" id="PTHR21567">
    <property type="entry name" value="CLASP"/>
    <property type="match status" value="1"/>
</dbReference>
<accession>A0ABQ8M7U8</accession>
<dbReference type="Gene3D" id="1.25.10.10">
    <property type="entry name" value="Leucine-rich Repeat Variant"/>
    <property type="match status" value="1"/>
</dbReference>
<dbReference type="SUPFAM" id="SSF48371">
    <property type="entry name" value="ARM repeat"/>
    <property type="match status" value="1"/>
</dbReference>
<evidence type="ECO:0000259" key="2">
    <source>
        <dbReference type="SMART" id="SM01349"/>
    </source>
</evidence>
<feature type="transmembrane region" description="Helical" evidence="1">
    <location>
        <begin position="6"/>
        <end position="33"/>
    </location>
</feature>
<comment type="caution">
    <text evidence="3">The sequence shown here is derived from an EMBL/GenBank/DDBJ whole genome shotgun (WGS) entry which is preliminary data.</text>
</comment>